<gene>
    <name evidence="1" type="ORF">N657DRAFT_684186</name>
</gene>
<keyword evidence="2" id="KW-1185">Reference proteome</keyword>
<reference evidence="1" key="2">
    <citation type="submission" date="2023-05" db="EMBL/GenBank/DDBJ databases">
        <authorList>
            <consortium name="Lawrence Berkeley National Laboratory"/>
            <person name="Steindorff A."/>
            <person name="Hensen N."/>
            <person name="Bonometti L."/>
            <person name="Westerberg I."/>
            <person name="Brannstrom I.O."/>
            <person name="Guillou S."/>
            <person name="Cros-Aarteil S."/>
            <person name="Calhoun S."/>
            <person name="Haridas S."/>
            <person name="Kuo A."/>
            <person name="Mondo S."/>
            <person name="Pangilinan J."/>
            <person name="Riley R."/>
            <person name="Labutti K."/>
            <person name="Andreopoulos B."/>
            <person name="Lipzen A."/>
            <person name="Chen C."/>
            <person name="Yanf M."/>
            <person name="Daum C."/>
            <person name="Ng V."/>
            <person name="Clum A."/>
            <person name="Ohm R."/>
            <person name="Martin F."/>
            <person name="Silar P."/>
            <person name="Natvig D."/>
            <person name="Lalanne C."/>
            <person name="Gautier V."/>
            <person name="Ament-Velasquez S.L."/>
            <person name="Kruys A."/>
            <person name="Hutchinson M.I."/>
            <person name="Powell A.J."/>
            <person name="Barry K."/>
            <person name="Miller A.N."/>
            <person name="Grigoriev I.V."/>
            <person name="Debuchy R."/>
            <person name="Gladieux P."/>
            <person name="Thoren M.H."/>
            <person name="Johannesson H."/>
        </authorList>
    </citation>
    <scope>NUCLEOTIDE SEQUENCE</scope>
    <source>
        <strain evidence="1">CBS 731.68</strain>
    </source>
</reference>
<accession>A0AAN6TS18</accession>
<dbReference type="GeneID" id="87833417"/>
<comment type="caution">
    <text evidence="1">The sequence shown here is derived from an EMBL/GenBank/DDBJ whole genome shotgun (WGS) entry which is preliminary data.</text>
</comment>
<evidence type="ECO:0000313" key="2">
    <source>
        <dbReference type="Proteomes" id="UP001302602"/>
    </source>
</evidence>
<dbReference type="Proteomes" id="UP001302602">
    <property type="component" value="Unassembled WGS sequence"/>
</dbReference>
<dbReference type="EMBL" id="MU853245">
    <property type="protein sequence ID" value="KAK4119702.1"/>
    <property type="molecule type" value="Genomic_DNA"/>
</dbReference>
<sequence>MSFVKDVSSDIYDKTAGRVLRNQLETIRTGAADCHANAKEIDDNTDPAYAEILTDMPFFTLINAVLTKNKDGAVDWDMAAGTDGTSGTKSAYVALRLLGDAQHRFLRLATAEEPSQSLKEALETAIEVAAGLQDEVDKSVDAAQKFPEAGSEVVTRWQRSFTDAYTKEIYPPVCGCWQPPGKRPSRVIEQQRTLGDIQAEVKELGGTKRGLEEIKAIVVRCIELIVEPKQQMMNQCTVFFSIDGTVENVLKYAVTPFFK</sequence>
<name>A0AAN6TS18_9PEZI</name>
<evidence type="ECO:0000313" key="1">
    <source>
        <dbReference type="EMBL" id="KAK4119702.1"/>
    </source>
</evidence>
<reference evidence="1" key="1">
    <citation type="journal article" date="2023" name="Mol. Phylogenet. Evol.">
        <title>Genome-scale phylogeny and comparative genomics of the fungal order Sordariales.</title>
        <authorList>
            <person name="Hensen N."/>
            <person name="Bonometti L."/>
            <person name="Westerberg I."/>
            <person name="Brannstrom I.O."/>
            <person name="Guillou S."/>
            <person name="Cros-Aarteil S."/>
            <person name="Calhoun S."/>
            <person name="Haridas S."/>
            <person name="Kuo A."/>
            <person name="Mondo S."/>
            <person name="Pangilinan J."/>
            <person name="Riley R."/>
            <person name="LaButti K."/>
            <person name="Andreopoulos B."/>
            <person name="Lipzen A."/>
            <person name="Chen C."/>
            <person name="Yan M."/>
            <person name="Daum C."/>
            <person name="Ng V."/>
            <person name="Clum A."/>
            <person name="Steindorff A."/>
            <person name="Ohm R.A."/>
            <person name="Martin F."/>
            <person name="Silar P."/>
            <person name="Natvig D.O."/>
            <person name="Lalanne C."/>
            <person name="Gautier V."/>
            <person name="Ament-Velasquez S.L."/>
            <person name="Kruys A."/>
            <person name="Hutchinson M.I."/>
            <person name="Powell A.J."/>
            <person name="Barry K."/>
            <person name="Miller A.N."/>
            <person name="Grigoriev I.V."/>
            <person name="Debuchy R."/>
            <person name="Gladieux P."/>
            <person name="Hiltunen Thoren M."/>
            <person name="Johannesson H."/>
        </authorList>
    </citation>
    <scope>NUCLEOTIDE SEQUENCE</scope>
    <source>
        <strain evidence="1">CBS 731.68</strain>
    </source>
</reference>
<dbReference type="RefSeq" id="XP_062643475.1">
    <property type="nucleotide sequence ID" value="XM_062796649.1"/>
</dbReference>
<proteinExistence type="predicted"/>
<protein>
    <submittedName>
        <fullName evidence="1">Uncharacterized protein</fullName>
    </submittedName>
</protein>
<organism evidence="1 2">
    <name type="scientific">Parathielavia appendiculata</name>
    <dbReference type="NCBI Taxonomy" id="2587402"/>
    <lineage>
        <taxon>Eukaryota</taxon>
        <taxon>Fungi</taxon>
        <taxon>Dikarya</taxon>
        <taxon>Ascomycota</taxon>
        <taxon>Pezizomycotina</taxon>
        <taxon>Sordariomycetes</taxon>
        <taxon>Sordariomycetidae</taxon>
        <taxon>Sordariales</taxon>
        <taxon>Chaetomiaceae</taxon>
        <taxon>Parathielavia</taxon>
    </lineage>
</organism>
<dbReference type="AlphaFoldDB" id="A0AAN6TS18"/>